<evidence type="ECO:0000313" key="1">
    <source>
        <dbReference type="EMBL" id="RID53045.1"/>
    </source>
</evidence>
<dbReference type="EMBL" id="CM010634">
    <property type="protein sequence ID" value="RID53045.1"/>
    <property type="molecule type" value="Genomic_DNA"/>
</dbReference>
<dbReference type="AlphaFoldDB" id="A0A397YHU8"/>
<protein>
    <submittedName>
        <fullName evidence="1">Uncharacterized protein</fullName>
    </submittedName>
</protein>
<proteinExistence type="predicted"/>
<evidence type="ECO:0000313" key="2">
    <source>
        <dbReference type="Proteomes" id="UP000264353"/>
    </source>
</evidence>
<dbReference type="Proteomes" id="UP000264353">
    <property type="component" value="Chromosome A7"/>
</dbReference>
<reference evidence="1 2" key="1">
    <citation type="submission" date="2018-06" db="EMBL/GenBank/DDBJ databases">
        <title>WGS assembly of Brassica rapa FPsc.</title>
        <authorList>
            <person name="Bowman J."/>
            <person name="Kohchi T."/>
            <person name="Yamato K."/>
            <person name="Jenkins J."/>
            <person name="Shu S."/>
            <person name="Ishizaki K."/>
            <person name="Yamaoka S."/>
            <person name="Nishihama R."/>
            <person name="Nakamura Y."/>
            <person name="Berger F."/>
            <person name="Adam C."/>
            <person name="Aki S."/>
            <person name="Althoff F."/>
            <person name="Araki T."/>
            <person name="Arteaga-Vazquez M."/>
            <person name="Balasubrmanian S."/>
            <person name="Bauer D."/>
            <person name="Boehm C."/>
            <person name="Briginshaw L."/>
            <person name="Caballero-Perez J."/>
            <person name="Catarino B."/>
            <person name="Chen F."/>
            <person name="Chiyoda S."/>
            <person name="Chovatia M."/>
            <person name="Davies K."/>
            <person name="Delmans M."/>
            <person name="Demura T."/>
            <person name="Dierschke T."/>
            <person name="Dolan L."/>
            <person name="Dorantes-Acosta A."/>
            <person name="Eklund D."/>
            <person name="Florent S."/>
            <person name="Flores-Sandoval E."/>
            <person name="Fujiyama A."/>
            <person name="Fukuzawa H."/>
            <person name="Galik B."/>
            <person name="Grimanelli D."/>
            <person name="Grimwood J."/>
            <person name="Grossniklaus U."/>
            <person name="Hamada T."/>
            <person name="Haseloff J."/>
            <person name="Hetherington A."/>
            <person name="Higo A."/>
            <person name="Hirakawa Y."/>
            <person name="Hundley H."/>
            <person name="Ikeda Y."/>
            <person name="Inoue K."/>
            <person name="Inoue S."/>
            <person name="Ishida S."/>
            <person name="Jia Q."/>
            <person name="Kakita M."/>
            <person name="Kanazawa T."/>
            <person name="Kawai Y."/>
            <person name="Kawashima T."/>
            <person name="Kennedy M."/>
            <person name="Kinose K."/>
            <person name="Kinoshita T."/>
            <person name="Kohara Y."/>
            <person name="Koide E."/>
            <person name="Komatsu K."/>
            <person name="Kopischke S."/>
            <person name="Kubo M."/>
            <person name="Kyozuka J."/>
            <person name="Lagercrantz U."/>
            <person name="Lin S."/>
            <person name="Lindquist E."/>
            <person name="Lipzen A."/>
            <person name="Lu C."/>
            <person name="Luna E."/>
            <person name="Martienssen R."/>
            <person name="Minamino N."/>
            <person name="Mizutani M."/>
            <person name="Mizutani M."/>
            <person name="Mochizuki N."/>
            <person name="Monte I."/>
            <person name="Mosher R."/>
            <person name="Nagasaki H."/>
            <person name="Nakagami H."/>
            <person name="Naramoto S."/>
            <person name="Nishitani K."/>
            <person name="Ohtani M."/>
            <person name="Okamoto T."/>
            <person name="Okumura M."/>
            <person name="Phillips J."/>
            <person name="Pollak B."/>
            <person name="Reinders A."/>
            <person name="Roevekamp M."/>
            <person name="Sano R."/>
            <person name="Sawa S."/>
            <person name="Schmid M."/>
            <person name="Shirakawa M."/>
            <person name="Solano R."/>
            <person name="Spunde A."/>
            <person name="Suetsugu N."/>
            <person name="Sugano S."/>
            <person name="Sugiyama A."/>
            <person name="Sun R."/>
            <person name="Suzuki Y."/>
            <person name="Takenaka M."/>
            <person name="Takezawa D."/>
            <person name="Tomogane H."/>
            <person name="Tsuzuki M."/>
            <person name="Ueda T."/>
            <person name="Umeda M."/>
            <person name="Ward J."/>
            <person name="Watanabe Y."/>
            <person name="Yazaki K."/>
            <person name="Yokoyama R."/>
            <person name="Yoshitake Y."/>
            <person name="Yotsui I."/>
            <person name="Zachgo S."/>
            <person name="Schmutz J."/>
        </authorList>
    </citation>
    <scope>NUCLEOTIDE SEQUENCE [LARGE SCALE GENOMIC DNA]</scope>
    <source>
        <strain evidence="2">cv. B-3</strain>
    </source>
</reference>
<accession>A0A397YHU8</accession>
<name>A0A397YHU8_BRACM</name>
<gene>
    <name evidence="1" type="ORF">BRARA_G00472</name>
</gene>
<sequence>MKTEAPLDAEPPSRLKPHRTVRFTIVHRQIDHALTTNSTLLVARQKPTVAQPHHITFERSFITFQSSRRP</sequence>
<organism evidence="1 2">
    <name type="scientific">Brassica campestris</name>
    <name type="common">Field mustard</name>
    <dbReference type="NCBI Taxonomy" id="3711"/>
    <lineage>
        <taxon>Eukaryota</taxon>
        <taxon>Viridiplantae</taxon>
        <taxon>Streptophyta</taxon>
        <taxon>Embryophyta</taxon>
        <taxon>Tracheophyta</taxon>
        <taxon>Spermatophyta</taxon>
        <taxon>Magnoliopsida</taxon>
        <taxon>eudicotyledons</taxon>
        <taxon>Gunneridae</taxon>
        <taxon>Pentapetalae</taxon>
        <taxon>rosids</taxon>
        <taxon>malvids</taxon>
        <taxon>Brassicales</taxon>
        <taxon>Brassicaceae</taxon>
        <taxon>Brassiceae</taxon>
        <taxon>Brassica</taxon>
    </lineage>
</organism>